<dbReference type="EMBL" id="NVMX01000383">
    <property type="protein sequence ID" value="PDZ93817.1"/>
    <property type="molecule type" value="Genomic_DNA"/>
</dbReference>
<organism evidence="1 2">
    <name type="scientific">Bacillus cereus</name>
    <dbReference type="NCBI Taxonomy" id="1396"/>
    <lineage>
        <taxon>Bacteria</taxon>
        <taxon>Bacillati</taxon>
        <taxon>Bacillota</taxon>
        <taxon>Bacilli</taxon>
        <taxon>Bacillales</taxon>
        <taxon>Bacillaceae</taxon>
        <taxon>Bacillus</taxon>
        <taxon>Bacillus cereus group</taxon>
    </lineage>
</organism>
<name>A0A9X6SRS4_BACCE</name>
<sequence length="86" mass="10468">MGILEKIKKDHTRKSKQVRQLRKKLRNRLPLAILKKMLAQEERHEVDWRNYYYLDVEDDSGYSKAVTIKETRIKLLKDLIRMIENK</sequence>
<dbReference type="Proteomes" id="UP000219922">
    <property type="component" value="Unassembled WGS sequence"/>
</dbReference>
<comment type="caution">
    <text evidence="1">The sequence shown here is derived from an EMBL/GenBank/DDBJ whole genome shotgun (WGS) entry which is preliminary data.</text>
</comment>
<gene>
    <name evidence="1" type="ORF">CON36_37185</name>
</gene>
<dbReference type="RefSeq" id="WP_098007514.1">
    <property type="nucleotide sequence ID" value="NZ_JAWLRU010000002.1"/>
</dbReference>
<evidence type="ECO:0000313" key="2">
    <source>
        <dbReference type="Proteomes" id="UP000219922"/>
    </source>
</evidence>
<dbReference type="AlphaFoldDB" id="A0A9X6SRS4"/>
<evidence type="ECO:0000313" key="1">
    <source>
        <dbReference type="EMBL" id="PDZ93817.1"/>
    </source>
</evidence>
<proteinExistence type="predicted"/>
<reference evidence="1 2" key="1">
    <citation type="submission" date="2017-09" db="EMBL/GenBank/DDBJ databases">
        <title>Large-scale bioinformatics analysis of Bacillus genomes uncovers conserved roles of natural products in bacterial physiology.</title>
        <authorList>
            <consortium name="Agbiome Team Llc"/>
            <person name="Bleich R.M."/>
            <person name="Grubbs K.J."/>
            <person name="Santa Maria K.C."/>
            <person name="Allen S.E."/>
            <person name="Farag S."/>
            <person name="Shank E.A."/>
            <person name="Bowers A."/>
        </authorList>
    </citation>
    <scope>NUCLEOTIDE SEQUENCE [LARGE SCALE GENOMIC DNA]</scope>
    <source>
        <strain evidence="1 2">AFS092789</strain>
    </source>
</reference>
<protein>
    <submittedName>
        <fullName evidence="1">Uncharacterized protein</fullName>
    </submittedName>
</protein>
<accession>A0A9X6SRS4</accession>